<feature type="region of interest" description="Disordered" evidence="7">
    <location>
        <begin position="113"/>
        <end position="228"/>
    </location>
</feature>
<dbReference type="InterPro" id="IPR036236">
    <property type="entry name" value="Znf_C2H2_sf"/>
</dbReference>
<evidence type="ECO:0000256" key="7">
    <source>
        <dbReference type="SAM" id="MobiDB-lite"/>
    </source>
</evidence>
<dbReference type="GeneID" id="54356991"/>
<evidence type="ECO:0000313" key="11">
    <source>
        <dbReference type="RefSeq" id="XP_033462068.1"/>
    </source>
</evidence>
<evidence type="ECO:0000259" key="9">
    <source>
        <dbReference type="PROSITE" id="PS50157"/>
    </source>
</evidence>
<feature type="domain" description="C2H2-type" evidence="9">
    <location>
        <begin position="31"/>
        <end position="58"/>
    </location>
</feature>
<keyword evidence="1" id="KW-0479">Metal-binding</keyword>
<dbReference type="PROSITE" id="PS50157">
    <property type="entry name" value="ZINC_FINGER_C2H2_2"/>
    <property type="match status" value="2"/>
</dbReference>
<dbReference type="PROSITE" id="PS00463">
    <property type="entry name" value="ZN2_CY6_FUNGAL_1"/>
    <property type="match status" value="1"/>
</dbReference>
<dbReference type="Pfam" id="PF00172">
    <property type="entry name" value="Zn_clus"/>
    <property type="match status" value="1"/>
</dbReference>
<evidence type="ECO:0000313" key="10">
    <source>
        <dbReference type="Proteomes" id="UP000504637"/>
    </source>
</evidence>
<accession>A0A6J3MDV6</accession>
<reference evidence="11" key="3">
    <citation type="submission" date="2025-08" db="UniProtKB">
        <authorList>
            <consortium name="RefSeq"/>
        </authorList>
    </citation>
    <scope>IDENTIFICATION</scope>
    <source>
        <strain evidence="11">CBS 342.82</strain>
    </source>
</reference>
<reference evidence="11" key="1">
    <citation type="submission" date="2020-01" db="EMBL/GenBank/DDBJ databases">
        <authorList>
            <consortium name="DOE Joint Genome Institute"/>
            <person name="Haridas S."/>
            <person name="Albert R."/>
            <person name="Binder M."/>
            <person name="Bloem J."/>
            <person name="Labutti K."/>
            <person name="Salamov A."/>
            <person name="Andreopoulos B."/>
            <person name="Baker S.E."/>
            <person name="Barry K."/>
            <person name="Bills G."/>
            <person name="Bluhm B.H."/>
            <person name="Cannon C."/>
            <person name="Castanera R."/>
            <person name="Culley D.E."/>
            <person name="Daum C."/>
            <person name="Ezra D."/>
            <person name="Gonzalez J.B."/>
            <person name="Henrissat B."/>
            <person name="Kuo A."/>
            <person name="Liang C."/>
            <person name="Lipzen A."/>
            <person name="Lutzoni F."/>
            <person name="Magnuson J."/>
            <person name="Mondo S."/>
            <person name="Nolan M."/>
            <person name="Ohm R."/>
            <person name="Pangilinan J."/>
            <person name="Park H.-J."/>
            <person name="Ramirez L."/>
            <person name="Alfaro M."/>
            <person name="Sun H."/>
            <person name="Tritt A."/>
            <person name="Yoshinaga Y."/>
            <person name="Zwiers L.-H."/>
            <person name="Turgeon B.G."/>
            <person name="Goodwin S.B."/>
            <person name="Spatafora J.W."/>
            <person name="Crous P.W."/>
            <person name="Grigoriev I.V."/>
        </authorList>
    </citation>
    <scope>NUCLEOTIDE SEQUENCE</scope>
    <source>
        <strain evidence="11">CBS 342.82</strain>
    </source>
</reference>
<evidence type="ECO:0000256" key="3">
    <source>
        <dbReference type="ARBA" id="ARBA00023015"/>
    </source>
</evidence>
<evidence type="ECO:0000256" key="4">
    <source>
        <dbReference type="ARBA" id="ARBA00023163"/>
    </source>
</evidence>
<dbReference type="InterPro" id="IPR007219">
    <property type="entry name" value="XnlR_reg_dom"/>
</dbReference>
<dbReference type="Gene3D" id="3.30.160.60">
    <property type="entry name" value="Classic Zinc Finger"/>
    <property type="match status" value="2"/>
</dbReference>
<keyword evidence="10" id="KW-1185">Reference proteome</keyword>
<dbReference type="PANTHER" id="PTHR47660">
    <property type="entry name" value="TRANSCRIPTION FACTOR WITH C2H2 AND ZN(2)-CYS(6) DNA BINDING DOMAIN (EUROFUNG)-RELATED-RELATED"/>
    <property type="match status" value="1"/>
</dbReference>
<sequence length="991" mass="110605">MVVYCTYCAHPFTRDEHLERHILTHTNVKPFKCLTCHMSFARRDLLQRHYTVHGKDANNQDIIPAANGMIPRSAGRTPIACSNCAKTKTKCDKKFPCSRCSARNLKCTLRPTRRVTKSASRSGIVVEADSTASEGAPLMVEGSGSGKEPSASNRSPPQQESQIETALPPSSASGLISPNSMSPNSEEQRPSTAVDASLPSTDRPMSPADITPVQPFSSPSQCLVDSSMVGDTPGASLAEIVQISNNVSATPNPNFMLDWNQLQMPSSYNELMQPPMLLNQDMNFIPDTLTLPRHHESLMAMMPNLHNGMQPLQLNTPIETPRLQPLMPGSAMSTPFFQNHPISSMQPFNSLPAPVNDISTDISAQDAWPAFRCMPVVPSTACPRTARRNLELLERTLRNHEGWVRWSPQWDEADVASSNQLTVMQLHESSRDKLLAITQTFLHKALDIHRGDPGGNHHAPQNGAISNFVLLPPARVLEYFLQSYANSFEQFYPLTSRGTLDANELLHCYNDRVASLLVLMMIAQGASNVPSADARILATGLTESSRLSLFDLIEKNYIMSGNPLVLHAALLFTVQAAWSGDKWQMDISMGQRGMYLAMLRHSGLLELHHRMSAPTTNQAPNTDLLWSEWIQAESRSRLVYSWLMVDQDIALLHDCAPLFSVTEFKVPMPDADRLWRSRSAAEWSANFEQVHEFAGGFSSVGSDARPMSLLELYGHFLDNELIALGIEMTPLQLRLLLHPLQSLVWQSGQLLRCFNDPFAIQHQDMPRTVSASSTKGRLEEAQNLLQRWYDLAERYLNVNAMCPMMQTNLVIFHLISLNAVTNFTDIERVARRELVGTTYQEVSWLHKRCIADIEEAVYHCGQILRLIRSMPRSVRPPWWAGAMYRVALVLWANCLITGEFGSSPIGSTMFPRLGSVFAIDSLSAEHPLIVRYLTKRDGIPCMTKRDGSQVVIDRPLVVLQHCVEVIDEGVTTRFSEGVRSKLQRLASAHMR</sequence>
<dbReference type="SMART" id="SM00355">
    <property type="entry name" value="ZnF_C2H2"/>
    <property type="match status" value="2"/>
</dbReference>
<gene>
    <name evidence="11" type="ORF">K489DRAFT_147157</name>
</gene>
<keyword evidence="3" id="KW-0805">Transcription regulation</keyword>
<feature type="domain" description="Zn(2)-C6 fungal-type" evidence="8">
    <location>
        <begin position="80"/>
        <end position="109"/>
    </location>
</feature>
<dbReference type="GO" id="GO:0008270">
    <property type="term" value="F:zinc ion binding"/>
    <property type="evidence" value="ECO:0007669"/>
    <property type="project" value="UniProtKB-KW"/>
</dbReference>
<name>A0A6J3MDV6_9PEZI</name>
<protein>
    <recommendedName>
        <fullName evidence="12">Transcription factor Cmr1</fullName>
    </recommendedName>
</protein>
<dbReference type="SUPFAM" id="SSF57701">
    <property type="entry name" value="Zn2/Cys6 DNA-binding domain"/>
    <property type="match status" value="1"/>
</dbReference>
<proteinExistence type="predicted"/>
<keyword evidence="6" id="KW-0863">Zinc-finger</keyword>
<dbReference type="InterPro" id="IPR001138">
    <property type="entry name" value="Zn2Cys6_DnaBD"/>
</dbReference>
<dbReference type="CDD" id="cd12148">
    <property type="entry name" value="fungal_TF_MHR"/>
    <property type="match status" value="1"/>
</dbReference>
<keyword evidence="2" id="KW-0862">Zinc</keyword>
<dbReference type="GO" id="GO:0000981">
    <property type="term" value="F:DNA-binding transcription factor activity, RNA polymerase II-specific"/>
    <property type="evidence" value="ECO:0007669"/>
    <property type="project" value="InterPro"/>
</dbReference>
<dbReference type="Proteomes" id="UP000504637">
    <property type="component" value="Unplaced"/>
</dbReference>
<reference evidence="11" key="2">
    <citation type="submission" date="2020-04" db="EMBL/GenBank/DDBJ databases">
        <authorList>
            <consortium name="NCBI Genome Project"/>
        </authorList>
    </citation>
    <scope>NUCLEOTIDE SEQUENCE</scope>
    <source>
        <strain evidence="11">CBS 342.82</strain>
    </source>
</reference>
<evidence type="ECO:0000256" key="6">
    <source>
        <dbReference type="PROSITE-ProRule" id="PRU00042"/>
    </source>
</evidence>
<dbReference type="RefSeq" id="XP_033462068.1">
    <property type="nucleotide sequence ID" value="XM_033599192.1"/>
</dbReference>
<dbReference type="GO" id="GO:0006351">
    <property type="term" value="P:DNA-templated transcription"/>
    <property type="evidence" value="ECO:0007669"/>
    <property type="project" value="InterPro"/>
</dbReference>
<dbReference type="InterPro" id="IPR013087">
    <property type="entry name" value="Znf_C2H2_type"/>
</dbReference>
<dbReference type="AlphaFoldDB" id="A0A6J3MDV6"/>
<evidence type="ECO:0000256" key="2">
    <source>
        <dbReference type="ARBA" id="ARBA00022833"/>
    </source>
</evidence>
<dbReference type="OrthoDB" id="40579at2759"/>
<dbReference type="SMART" id="SM00066">
    <property type="entry name" value="GAL4"/>
    <property type="match status" value="1"/>
</dbReference>
<keyword evidence="4" id="KW-0804">Transcription</keyword>
<dbReference type="InterPro" id="IPR036864">
    <property type="entry name" value="Zn2-C6_fun-type_DNA-bd_sf"/>
</dbReference>
<evidence type="ECO:0000256" key="1">
    <source>
        <dbReference type="ARBA" id="ARBA00022723"/>
    </source>
</evidence>
<evidence type="ECO:0000256" key="5">
    <source>
        <dbReference type="ARBA" id="ARBA00023242"/>
    </source>
</evidence>
<organism evidence="11">
    <name type="scientific">Dissoconium aciculare CBS 342.82</name>
    <dbReference type="NCBI Taxonomy" id="1314786"/>
    <lineage>
        <taxon>Eukaryota</taxon>
        <taxon>Fungi</taxon>
        <taxon>Dikarya</taxon>
        <taxon>Ascomycota</taxon>
        <taxon>Pezizomycotina</taxon>
        <taxon>Dothideomycetes</taxon>
        <taxon>Dothideomycetidae</taxon>
        <taxon>Mycosphaerellales</taxon>
        <taxon>Dissoconiaceae</taxon>
        <taxon>Dissoconium</taxon>
    </lineage>
</organism>
<dbReference type="Pfam" id="PF04082">
    <property type="entry name" value="Fungal_trans"/>
    <property type="match status" value="1"/>
</dbReference>
<feature type="compositionally biased region" description="Polar residues" evidence="7">
    <location>
        <begin position="214"/>
        <end position="224"/>
    </location>
</feature>
<dbReference type="CDD" id="cd00067">
    <property type="entry name" value="GAL4"/>
    <property type="match status" value="1"/>
</dbReference>
<dbReference type="Gene3D" id="4.10.240.10">
    <property type="entry name" value="Zn(2)-C6 fungal-type DNA-binding domain"/>
    <property type="match status" value="1"/>
</dbReference>
<dbReference type="PANTHER" id="PTHR47660:SF2">
    <property type="entry name" value="TRANSCRIPTION FACTOR WITH C2H2 AND ZN(2)-CYS(6) DNA BINDING DOMAIN (EUROFUNG)"/>
    <property type="match status" value="1"/>
</dbReference>
<feature type="domain" description="C2H2-type" evidence="9">
    <location>
        <begin position="3"/>
        <end position="30"/>
    </location>
</feature>
<evidence type="ECO:0000259" key="8">
    <source>
        <dbReference type="PROSITE" id="PS50048"/>
    </source>
</evidence>
<dbReference type="GO" id="GO:0003677">
    <property type="term" value="F:DNA binding"/>
    <property type="evidence" value="ECO:0007669"/>
    <property type="project" value="InterPro"/>
</dbReference>
<dbReference type="SUPFAM" id="SSF57667">
    <property type="entry name" value="beta-beta-alpha zinc fingers"/>
    <property type="match status" value="1"/>
</dbReference>
<dbReference type="PROSITE" id="PS00028">
    <property type="entry name" value="ZINC_FINGER_C2H2_1"/>
    <property type="match status" value="2"/>
</dbReference>
<dbReference type="PROSITE" id="PS50048">
    <property type="entry name" value="ZN2_CY6_FUNGAL_2"/>
    <property type="match status" value="1"/>
</dbReference>
<feature type="compositionally biased region" description="Polar residues" evidence="7">
    <location>
        <begin position="150"/>
        <end position="185"/>
    </location>
</feature>
<keyword evidence="5" id="KW-0539">Nucleus</keyword>
<evidence type="ECO:0008006" key="12">
    <source>
        <dbReference type="Google" id="ProtNLM"/>
    </source>
</evidence>